<dbReference type="OrthoDB" id="9644022at2759"/>
<dbReference type="PANTHER" id="PTHR47079">
    <property type="entry name" value="REGULATOR OF G-PROTEIN SIGNALING PROTEIN-LIKE"/>
    <property type="match status" value="1"/>
</dbReference>
<dbReference type="PANTHER" id="PTHR47079:SF1">
    <property type="entry name" value="REGULATOR OF G-PROTEIN SIGNALING PROTEIN-LIKE"/>
    <property type="match status" value="1"/>
</dbReference>
<evidence type="ECO:0000313" key="2">
    <source>
        <dbReference type="Proteomes" id="UP000588334"/>
    </source>
</evidence>
<reference evidence="1 2" key="1">
    <citation type="submission" date="2019-09" db="EMBL/GenBank/DDBJ databases">
        <title>Bird 10,000 Genomes (B10K) Project - Family phase.</title>
        <authorList>
            <person name="Zhang G."/>
        </authorList>
    </citation>
    <scope>NUCLEOTIDE SEQUENCE [LARGE SCALE GENOMIC DNA]</scope>
    <source>
        <strain evidence="1">B10K-DU-001-03</strain>
        <tissue evidence="1">Muscle</tissue>
    </source>
</reference>
<feature type="non-terminal residue" evidence="1">
    <location>
        <position position="73"/>
    </location>
</feature>
<organism evidence="1 2">
    <name type="scientific">Sclerurus mexicanus</name>
    <name type="common">tawny-throated leaftosser</name>
    <dbReference type="NCBI Taxonomy" id="265632"/>
    <lineage>
        <taxon>Eukaryota</taxon>
        <taxon>Metazoa</taxon>
        <taxon>Chordata</taxon>
        <taxon>Craniata</taxon>
        <taxon>Vertebrata</taxon>
        <taxon>Euteleostomi</taxon>
        <taxon>Archelosauria</taxon>
        <taxon>Archosauria</taxon>
        <taxon>Dinosauria</taxon>
        <taxon>Saurischia</taxon>
        <taxon>Theropoda</taxon>
        <taxon>Coelurosauria</taxon>
        <taxon>Aves</taxon>
        <taxon>Neognathae</taxon>
        <taxon>Neoaves</taxon>
        <taxon>Telluraves</taxon>
        <taxon>Australaves</taxon>
        <taxon>Passeriformes</taxon>
        <taxon>Furnariidae</taxon>
        <taxon>Sclerurus</taxon>
    </lineage>
</organism>
<name>A0A7K8WVU9_9FURN</name>
<keyword evidence="2" id="KW-1185">Reference proteome</keyword>
<dbReference type="InterPro" id="IPR053282">
    <property type="entry name" value="RGS_domain-containing"/>
</dbReference>
<sequence length="73" mass="8303">ILDKQVIVMNFLIDDLHFYLEIDKFSGMADGVEALAARNIQSENQAAFLKKKLAIINDLFLNSNMPPNLRVRP</sequence>
<accession>A0A7K8WVU9</accession>
<feature type="non-terminal residue" evidence="1">
    <location>
        <position position="1"/>
    </location>
</feature>
<comment type="caution">
    <text evidence="1">The sequence shown here is derived from an EMBL/GenBank/DDBJ whole genome shotgun (WGS) entry which is preliminary data.</text>
</comment>
<protein>
    <submittedName>
        <fullName evidence="1">RGSL protein</fullName>
    </submittedName>
</protein>
<gene>
    <name evidence="1" type="primary">Rgsl1_1</name>
    <name evidence="1" type="ORF">SCLMEX_R07828</name>
</gene>
<dbReference type="EMBL" id="VWZF01006644">
    <property type="protein sequence ID" value="NXF82992.1"/>
    <property type="molecule type" value="Genomic_DNA"/>
</dbReference>
<dbReference type="AlphaFoldDB" id="A0A7K8WVU9"/>
<proteinExistence type="predicted"/>
<dbReference type="Proteomes" id="UP000588334">
    <property type="component" value="Unassembled WGS sequence"/>
</dbReference>
<evidence type="ECO:0000313" key="1">
    <source>
        <dbReference type="EMBL" id="NXF82992.1"/>
    </source>
</evidence>